<feature type="domain" description="Tyrosine-protein phosphatase" evidence="18">
    <location>
        <begin position="1888"/>
        <end position="2147"/>
    </location>
</feature>
<feature type="domain" description="Fibronectin type-III" evidence="21">
    <location>
        <begin position="1211"/>
        <end position="1313"/>
    </location>
</feature>
<dbReference type="SMART" id="SM00408">
    <property type="entry name" value="IGc2"/>
    <property type="match status" value="2"/>
</dbReference>
<feature type="domain" description="Fibronectin type-III" evidence="21">
    <location>
        <begin position="713"/>
        <end position="815"/>
    </location>
</feature>
<evidence type="ECO:0000256" key="12">
    <source>
        <dbReference type="ARBA" id="ARBA00023170"/>
    </source>
</evidence>
<feature type="region of interest" description="Disordered" evidence="16">
    <location>
        <begin position="373"/>
        <end position="402"/>
    </location>
</feature>
<dbReference type="PROSITE" id="PS00383">
    <property type="entry name" value="TYR_PHOSPHATASE_1"/>
    <property type="match status" value="2"/>
</dbReference>
<feature type="transmembrane region" description="Helical" evidence="17">
    <location>
        <begin position="1470"/>
        <end position="1494"/>
    </location>
</feature>
<evidence type="ECO:0000256" key="2">
    <source>
        <dbReference type="ARBA" id="ARBA00010504"/>
    </source>
</evidence>
<reference evidence="22" key="2">
    <citation type="submission" date="2014-03" db="EMBL/GenBank/DDBJ databases">
        <title>The whipworm genome and dual-species transcriptomics of an intimate host-pathogen interaction.</title>
        <authorList>
            <person name="Foth B.J."/>
            <person name="Tsai I.J."/>
            <person name="Reid A.J."/>
            <person name="Bancroft A.J."/>
            <person name="Nichol S."/>
            <person name="Tracey A."/>
            <person name="Holroyd N."/>
            <person name="Cotton J.A."/>
            <person name="Stanley E.J."/>
            <person name="Zarowiecki M."/>
            <person name="Liu J.Z."/>
            <person name="Huckvale T."/>
            <person name="Cooper P.J."/>
            <person name="Grencis R.K."/>
            <person name="Berriman M."/>
        </authorList>
    </citation>
    <scope>NUCLEOTIDE SEQUENCE [LARGE SCALE GENOMIC DNA]</scope>
</reference>
<organism evidence="22 23">
    <name type="scientific">Trichuris trichiura</name>
    <name type="common">Whipworm</name>
    <name type="synonym">Trichocephalus trichiurus</name>
    <dbReference type="NCBI Taxonomy" id="36087"/>
    <lineage>
        <taxon>Eukaryota</taxon>
        <taxon>Metazoa</taxon>
        <taxon>Ecdysozoa</taxon>
        <taxon>Nematoda</taxon>
        <taxon>Enoplea</taxon>
        <taxon>Dorylaimia</taxon>
        <taxon>Trichinellida</taxon>
        <taxon>Trichuridae</taxon>
        <taxon>Trichuris</taxon>
    </lineage>
</organism>
<dbReference type="PRINTS" id="PR00014">
    <property type="entry name" value="FNTYPEIII"/>
</dbReference>
<evidence type="ECO:0000256" key="7">
    <source>
        <dbReference type="ARBA" id="ARBA00022801"/>
    </source>
</evidence>
<feature type="domain" description="Ig-like" evidence="20">
    <location>
        <begin position="109"/>
        <end position="194"/>
    </location>
</feature>
<dbReference type="CDD" id="cd14553">
    <property type="entry name" value="R-PTPc-LAR-1"/>
    <property type="match status" value="1"/>
</dbReference>
<feature type="domain" description="Fibronectin type-III" evidence="21">
    <location>
        <begin position="394"/>
        <end position="489"/>
    </location>
</feature>
<dbReference type="InterPro" id="IPR003599">
    <property type="entry name" value="Ig_sub"/>
</dbReference>
<evidence type="ECO:0000313" key="23">
    <source>
        <dbReference type="Proteomes" id="UP000030665"/>
    </source>
</evidence>
<dbReference type="CDD" id="cd00063">
    <property type="entry name" value="FN3"/>
    <property type="match status" value="8"/>
</dbReference>
<dbReference type="STRING" id="36087.A0A077Z3S0"/>
<feature type="domain" description="Fibronectin type-III" evidence="21">
    <location>
        <begin position="588"/>
        <end position="709"/>
    </location>
</feature>
<dbReference type="PROSITE" id="PS50056">
    <property type="entry name" value="TYR_PHOSPHATASE_2"/>
    <property type="match status" value="2"/>
</dbReference>
<dbReference type="PRINTS" id="PR00700">
    <property type="entry name" value="PRTYPHPHTASE"/>
</dbReference>
<feature type="compositionally biased region" description="Polar residues" evidence="16">
    <location>
        <begin position="374"/>
        <end position="402"/>
    </location>
</feature>
<dbReference type="InterPro" id="IPR016130">
    <property type="entry name" value="Tyr_Pase_AS"/>
</dbReference>
<feature type="compositionally biased region" description="Polar residues" evidence="16">
    <location>
        <begin position="660"/>
        <end position="669"/>
    </location>
</feature>
<keyword evidence="10 17" id="KW-0472">Membrane</keyword>
<dbReference type="SMART" id="SM00404">
    <property type="entry name" value="PTPc_motif"/>
    <property type="match status" value="2"/>
</dbReference>
<feature type="domain" description="Tyrosine specific protein phosphatases" evidence="19">
    <location>
        <begin position="2065"/>
        <end position="2138"/>
    </location>
</feature>
<proteinExistence type="inferred from homology"/>
<dbReference type="FunFam" id="2.60.40.10:FF:000189">
    <property type="entry name" value="Neogenin isoform 3"/>
    <property type="match status" value="1"/>
</dbReference>
<dbReference type="InterPro" id="IPR003961">
    <property type="entry name" value="FN3_dom"/>
</dbReference>
<evidence type="ECO:0000259" key="20">
    <source>
        <dbReference type="PROSITE" id="PS50835"/>
    </source>
</evidence>
<feature type="domain" description="Ig-like" evidence="20">
    <location>
        <begin position="204"/>
        <end position="288"/>
    </location>
</feature>
<dbReference type="PANTHER" id="PTHR46957:SF6">
    <property type="entry name" value="PROTEIN-TYROSINE-PHOSPHATASE"/>
    <property type="match status" value="1"/>
</dbReference>
<dbReference type="EC" id="3.1.3.48" evidence="3"/>
<dbReference type="InterPro" id="IPR050713">
    <property type="entry name" value="RTP_Phos/Ushers"/>
</dbReference>
<evidence type="ECO:0000256" key="15">
    <source>
        <dbReference type="ARBA" id="ARBA00051722"/>
    </source>
</evidence>
<dbReference type="InterPro" id="IPR000387">
    <property type="entry name" value="Tyr_Pase_dom"/>
</dbReference>
<dbReference type="SMART" id="SM00409">
    <property type="entry name" value="IG"/>
    <property type="match status" value="3"/>
</dbReference>
<feature type="domain" description="Fibronectin type-III" evidence="21">
    <location>
        <begin position="918"/>
        <end position="1011"/>
    </location>
</feature>
<dbReference type="Proteomes" id="UP000030665">
    <property type="component" value="Unassembled WGS sequence"/>
</dbReference>
<evidence type="ECO:0000256" key="5">
    <source>
        <dbReference type="ARBA" id="ARBA00022729"/>
    </source>
</evidence>
<dbReference type="FunFam" id="2.60.40.10:FF:000010">
    <property type="entry name" value="receptor-type tyrosine-protein phosphatase delta isoform X1"/>
    <property type="match status" value="1"/>
</dbReference>
<evidence type="ECO:0000259" key="19">
    <source>
        <dbReference type="PROSITE" id="PS50056"/>
    </source>
</evidence>
<dbReference type="PROSITE" id="PS50835">
    <property type="entry name" value="IG_LIKE"/>
    <property type="match status" value="2"/>
</dbReference>
<evidence type="ECO:0000256" key="13">
    <source>
        <dbReference type="ARBA" id="ARBA00023180"/>
    </source>
</evidence>
<evidence type="ECO:0000259" key="21">
    <source>
        <dbReference type="PROSITE" id="PS50853"/>
    </source>
</evidence>
<dbReference type="InterPro" id="IPR029021">
    <property type="entry name" value="Prot-tyrosine_phosphatase-like"/>
</dbReference>
<gene>
    <name evidence="22" type="ORF">TTRE_0000259301</name>
</gene>
<dbReference type="InterPro" id="IPR007110">
    <property type="entry name" value="Ig-like_dom"/>
</dbReference>
<dbReference type="SUPFAM" id="SSF49265">
    <property type="entry name" value="Fibronectin type III"/>
    <property type="match status" value="6"/>
</dbReference>
<dbReference type="InterPro" id="IPR000242">
    <property type="entry name" value="PTP_cat"/>
</dbReference>
<dbReference type="InterPro" id="IPR036179">
    <property type="entry name" value="Ig-like_dom_sf"/>
</dbReference>
<dbReference type="FunFam" id="2.60.40.10:FF:000028">
    <property type="entry name" value="Neuronal cell adhesion molecule"/>
    <property type="match status" value="2"/>
</dbReference>
<dbReference type="InterPro" id="IPR013783">
    <property type="entry name" value="Ig-like_fold"/>
</dbReference>
<feature type="compositionally biased region" description="Acidic residues" evidence="16">
    <location>
        <begin position="637"/>
        <end position="657"/>
    </location>
</feature>
<evidence type="ECO:0000256" key="10">
    <source>
        <dbReference type="ARBA" id="ARBA00023136"/>
    </source>
</evidence>
<keyword evidence="13" id="KW-0325">Glycoprotein</keyword>
<dbReference type="Pfam" id="PF00041">
    <property type="entry name" value="fn3"/>
    <property type="match status" value="8"/>
</dbReference>
<comment type="similarity">
    <text evidence="2">Belongs to the protein-tyrosine phosphatase family. Receptor class 2A subfamily.</text>
</comment>
<evidence type="ECO:0000256" key="6">
    <source>
        <dbReference type="ARBA" id="ARBA00022737"/>
    </source>
</evidence>
<evidence type="ECO:0000256" key="9">
    <source>
        <dbReference type="ARBA" id="ARBA00022989"/>
    </source>
</evidence>
<evidence type="ECO:0000256" key="17">
    <source>
        <dbReference type="SAM" id="Phobius"/>
    </source>
</evidence>
<dbReference type="FunFam" id="3.90.190.10:FF:000002">
    <property type="entry name" value="receptor-type tyrosine-protein phosphatase delta isoform X2"/>
    <property type="match status" value="1"/>
</dbReference>
<dbReference type="InterPro" id="IPR036116">
    <property type="entry name" value="FN3_sf"/>
</dbReference>
<keyword evidence="4 17" id="KW-0812">Transmembrane</keyword>
<comment type="subcellular location">
    <subcellularLocation>
        <location evidence="1">Membrane</location>
        <topology evidence="1">Single-pass type I membrane protein</topology>
    </subcellularLocation>
</comment>
<keyword evidence="5" id="KW-0732">Signal</keyword>
<keyword evidence="6" id="KW-0677">Repeat</keyword>
<feature type="domain" description="Tyrosine-protein phosphatase" evidence="18">
    <location>
        <begin position="1601"/>
        <end position="1856"/>
    </location>
</feature>
<dbReference type="Pfam" id="PF13927">
    <property type="entry name" value="Ig_3"/>
    <property type="match status" value="1"/>
</dbReference>
<dbReference type="SMART" id="SM00060">
    <property type="entry name" value="FN3"/>
    <property type="match status" value="9"/>
</dbReference>
<feature type="domain" description="Fibronectin type-III" evidence="21">
    <location>
        <begin position="817"/>
        <end position="915"/>
    </location>
</feature>
<dbReference type="PANTHER" id="PTHR46957">
    <property type="entry name" value="CYTOKINE RECEPTOR"/>
    <property type="match status" value="1"/>
</dbReference>
<dbReference type="InterPro" id="IPR003595">
    <property type="entry name" value="Tyr_Pase_cat"/>
</dbReference>
<evidence type="ECO:0000256" key="1">
    <source>
        <dbReference type="ARBA" id="ARBA00004479"/>
    </source>
</evidence>
<dbReference type="Pfam" id="PF07679">
    <property type="entry name" value="I-set"/>
    <property type="match status" value="1"/>
</dbReference>
<dbReference type="GO" id="GO:0004725">
    <property type="term" value="F:protein tyrosine phosphatase activity"/>
    <property type="evidence" value="ECO:0007669"/>
    <property type="project" value="UniProtKB-EC"/>
</dbReference>
<evidence type="ECO:0000259" key="18">
    <source>
        <dbReference type="PROSITE" id="PS50055"/>
    </source>
</evidence>
<keyword evidence="23" id="KW-1185">Reference proteome</keyword>
<keyword evidence="11" id="KW-1015">Disulfide bond</keyword>
<evidence type="ECO:0000313" key="22">
    <source>
        <dbReference type="EMBL" id="CDW54323.1"/>
    </source>
</evidence>
<dbReference type="SUPFAM" id="SSF48726">
    <property type="entry name" value="Immunoglobulin"/>
    <property type="match status" value="3"/>
</dbReference>
<dbReference type="AlphaFoldDB" id="A0A077Z3S0"/>
<dbReference type="OrthoDB" id="10253954at2759"/>
<feature type="domain" description="Fibronectin type-III" evidence="21">
    <location>
        <begin position="1116"/>
        <end position="1209"/>
    </location>
</feature>
<dbReference type="Gene3D" id="3.90.190.10">
    <property type="entry name" value="Protein tyrosine phosphatase superfamily"/>
    <property type="match status" value="2"/>
</dbReference>
<comment type="catalytic activity">
    <reaction evidence="15">
        <text>O-phospho-L-tyrosyl-[protein] + H2O = L-tyrosyl-[protein] + phosphate</text>
        <dbReference type="Rhea" id="RHEA:10684"/>
        <dbReference type="Rhea" id="RHEA-COMP:10136"/>
        <dbReference type="Rhea" id="RHEA-COMP:20101"/>
        <dbReference type="ChEBI" id="CHEBI:15377"/>
        <dbReference type="ChEBI" id="CHEBI:43474"/>
        <dbReference type="ChEBI" id="CHEBI:46858"/>
        <dbReference type="ChEBI" id="CHEBI:61978"/>
        <dbReference type="EC" id="3.1.3.48"/>
    </reaction>
</comment>
<dbReference type="GO" id="GO:0016020">
    <property type="term" value="C:membrane"/>
    <property type="evidence" value="ECO:0007669"/>
    <property type="project" value="UniProtKB-SubCell"/>
</dbReference>
<dbReference type="InterPro" id="IPR013098">
    <property type="entry name" value="Ig_I-set"/>
</dbReference>
<keyword evidence="8" id="KW-0904">Protein phosphatase</keyword>
<keyword evidence="14" id="KW-0393">Immunoglobulin domain</keyword>
<feature type="domain" description="Tyrosine specific protein phosphatases" evidence="19">
    <location>
        <begin position="1776"/>
        <end position="1847"/>
    </location>
</feature>
<dbReference type="PROSITE" id="PS50055">
    <property type="entry name" value="TYR_PHOSPHATASE_PTP"/>
    <property type="match status" value="2"/>
</dbReference>
<evidence type="ECO:0000256" key="3">
    <source>
        <dbReference type="ARBA" id="ARBA00013064"/>
    </source>
</evidence>
<keyword evidence="9 17" id="KW-1133">Transmembrane helix</keyword>
<evidence type="ECO:0000256" key="11">
    <source>
        <dbReference type="ARBA" id="ARBA00023157"/>
    </source>
</evidence>
<keyword evidence="7" id="KW-0378">Hydrolase</keyword>
<accession>A0A077Z3S0</accession>
<feature type="region of interest" description="Disordered" evidence="16">
    <location>
        <begin position="634"/>
        <end position="669"/>
    </location>
</feature>
<dbReference type="SMART" id="SM00194">
    <property type="entry name" value="PTPc"/>
    <property type="match status" value="2"/>
</dbReference>
<dbReference type="PROSITE" id="PS50853">
    <property type="entry name" value="FN3"/>
    <property type="match status" value="9"/>
</dbReference>
<dbReference type="SUPFAM" id="SSF52799">
    <property type="entry name" value="(Phosphotyrosine protein) phosphatases II"/>
    <property type="match status" value="2"/>
</dbReference>
<dbReference type="Gene3D" id="2.60.40.10">
    <property type="entry name" value="Immunoglobulins"/>
    <property type="match status" value="12"/>
</dbReference>
<feature type="domain" description="Fibronectin type-III" evidence="21">
    <location>
        <begin position="493"/>
        <end position="583"/>
    </location>
</feature>
<sequence length="2159" mass="243169">MTTCVCIPGLAQFVLKPEDVVVEVNSKATFLCQAEQKTVWLRNGRPVSHARYNLENGPNWLSGLRVEPVRERDNNSEISCLVEQNDKRVAEATAKLVVLQESQLPRGFPKIVEEPKLRTVERGGSATLACRVSGDPKPSILWLKNRLPVNLTNKRYSISTIGSLVIQQTEESDEGRYECMARNEHGVAHSRSAHLYVRVRRVSPYFSRPPEVRYQVMPGGSVNLTCVAVGHPMPWVFWRRGNGEDMEDASKAPYGVNTLKLKRVQKTENYTCVAFSNLGSIEAQTMVEVKDIAYPPTNVNIVGQTSRSVTLKWDRVSSSADYTVLYYLVEYRPKYSDGSEFMELKAINETEVNVENLEPFTQYEFQVRTVTPVGRSQPSRPVEATTSEEVPQNQPKNVHSRAVSPTSVMVQWEPPDKANGVILGYAVFYTSRPAEPFNMWLTKEVIGNDRLTVISGLQQNIVYTVRVQARNAVGYGPISEPVSVLTQPGIPGQPQNVKATAIGAKRMLLTWESPLFSSDVVNYVIRYNHTPSNYVDEEMGSALTEKIIENLLPNTNYTFQVSAKSQRGDGLFSRPVQQKTNPSAPSGPPEGVVVEALSPHELKVIWEPPPKNQQHGLISSYQVFWELASTDDNANIVEDDDSNDDDDDDDDDDDEEALSGSVTQSADKQRSVTIGNLKPYTQYRITVAAGTVKGYGPRSEPVIAQTNDDVPGAPRHLVVKTVNSSSAHVSWREPKHKNGRLVGYSVFVEELDEEGFPIESIVSHPARRVRGDQNETYVHGLKPNANYSFRVNAYNRKGDGYFTKARTVSMPALPPTAPQSIATELVQVENPVRLRLKWLEPANTFGHPVLRYRIRYRTTDVLSNFITLTVDANQRTTVVEPLRNGRTYEFHLAAENAQGVGEEGVVKIITPTAVPTGPPFDVRYEFDTADKRLQFTWEPPNLEERNGEIVQYQTRFVPPDGKDDILREVQRNSVSFLINKLGSTYNFSVRASTTKGYGPWSEPVVVKAHWNRAKYAKSGTHLLKLYFDAWLLIECSPFAIMAICLSNCVHSCCKAAMGAVRPLVLLVVMTVVGGPFVPPAKATCETIGSRYRSPPLSSEERRLLNASPCFLVAQMTVKNITAQAMSHSSALVTWKPISDKRVRGYKVHYTQEPSNKSWRDKEIMDPTADRLLIDGLKQNEHYAFCVRTILIDGAVSECSENAFEAIQPRYVVHDLTEERLHSSFVQLRWLYEGPRPASFYVKYRGRKRYRAQINEWKELSIDGLTTETDQLWLNATNLRPYTNYTFDVGVIWSNGTNRRYYLPQTIDVTTKKSVPPFITAPTVIDSVNSKEARIRLEAATEEYGPVSYYWLIVVSADISRLPDKIENKEVLHAKTHHPLPGDPYVAARLSRDDILNLKDGTFVLGNGLRYGDFTNFPLNNRARYKVFLRAFLENEGDNGSYEPSFASSMYSTEFVTLTLMASPKAAGSSLWLVGPIVAIVVVGLIIGIICLFLFRRSKKNKLPVKHGSINKVALGPIGPSETSKLLKDGQATTGIVNGFGMKAYEGVMADMYHSGEPVEMQTLYYPQPPPTVASTVSHAPIPIIELADHIERLKANDNLLFSKEYESIETGQHSTWDHSNLECNKPKNRYANVIAYDHSRVVLSPVSGIAGSDYINANYIDGYARSKAYIATQGPMAETFGDFWRMVWEEKSATIVMLTKLEERTRIKCDQYWPSRGSATYGCIHVVVKEVTEFAYYTLRLIQICRVGHPELRDVRHLQFTAWPDHGVPEHPTAFLMFLKHVKSVNLPESGPIVVHCSAGVGRTGALIVVDIMLDRLRYENTVDIYGCVAAIRSQRSYMVQTEEQYIFIHDAVLDAVQSGCTEVPVSKLMLHIENLLQYQAMENATGMELEFRHLSALKFPNAKFTIANLPCNKLKNRLVNVVPYDSSRVYLTPIPSVEGSDYINASFIDGYRQRKMYVATQGPMSNTRDDFWRMLWEHNCTIIVMLTKLRELGREKCCQYWPQDSSERFGYLVVEPIAEYNMPQYVLREFKLADCRNGQSKTVRHFQYTEWPEQGVPKSSDLLVDFIGQVHKTRQQFGQEGPIVVHCSTGVGRTGVFIALSIVLERIRFECVVDIFTVVKLLRAQRPNMVQSEDQYHFLHKAAMEYLGSFDHLQPSQC</sequence>
<protein>
    <recommendedName>
        <fullName evidence="3">protein-tyrosine-phosphatase</fullName>
        <ecNumber evidence="3">3.1.3.48</ecNumber>
    </recommendedName>
</protein>
<evidence type="ECO:0000256" key="14">
    <source>
        <dbReference type="ARBA" id="ARBA00023319"/>
    </source>
</evidence>
<dbReference type="FunFam" id="2.60.40.10:FF:000036">
    <property type="entry name" value="receptor-type tyrosine-protein phosphatase delta isoform X1"/>
    <property type="match status" value="1"/>
</dbReference>
<keyword evidence="12 22" id="KW-0675">Receptor</keyword>
<dbReference type="InterPro" id="IPR003598">
    <property type="entry name" value="Ig_sub2"/>
</dbReference>
<name>A0A077Z3S0_TRITR</name>
<reference evidence="22" key="1">
    <citation type="submission" date="2014-01" db="EMBL/GenBank/DDBJ databases">
        <authorList>
            <person name="Aslett M."/>
        </authorList>
    </citation>
    <scope>NUCLEOTIDE SEQUENCE</scope>
</reference>
<feature type="compositionally biased region" description="Polar residues" evidence="16">
    <location>
        <begin position="575"/>
        <end position="584"/>
    </location>
</feature>
<evidence type="ECO:0000256" key="16">
    <source>
        <dbReference type="SAM" id="MobiDB-lite"/>
    </source>
</evidence>
<feature type="region of interest" description="Disordered" evidence="16">
    <location>
        <begin position="571"/>
        <end position="592"/>
    </location>
</feature>
<dbReference type="Pfam" id="PF00102">
    <property type="entry name" value="Y_phosphatase"/>
    <property type="match status" value="2"/>
</dbReference>
<evidence type="ECO:0000256" key="8">
    <source>
        <dbReference type="ARBA" id="ARBA00022912"/>
    </source>
</evidence>
<dbReference type="FunFam" id="3.90.190.10:FF:000088">
    <property type="entry name" value="Receptor protein-tyrosine phosphatase LAR"/>
    <property type="match status" value="1"/>
</dbReference>
<feature type="domain" description="Fibronectin type-III" evidence="21">
    <location>
        <begin position="295"/>
        <end position="389"/>
    </location>
</feature>
<dbReference type="EMBL" id="HG805891">
    <property type="protein sequence ID" value="CDW54323.1"/>
    <property type="molecule type" value="Genomic_DNA"/>
</dbReference>
<evidence type="ECO:0000256" key="4">
    <source>
        <dbReference type="ARBA" id="ARBA00022692"/>
    </source>
</evidence>